<sequence length="530" mass="60005">MKLPAPAEFNRDIILCKQALQGGRTIAVYKCLIAVAGSVKAAVFLSQLVYWVRHGRDVAATQGWIFKSVVQMFEETGLSEREQGTCKKKLLERGLIETRYRRFGFGKGRLELRLNLERLSRAVCAANGVPCPEGAPVPTLHESDLFFLRYFKERIAYHRDLVELTGCIHSALMLSFMLQQCIAKGGNGRERWFVSFNIPAWQKYLSLPYKTQLTARSKLKARQFIVEKHFYASRRIFTLINGRAIWQALQNRRSHFLPMQPESSIEGCLKNGNAAVSPTDSFAEHIPDKRENTAVAFQENTPDKRANTVVHFSENIPDKRENTYPTNGKIHTSQKGEYTADQSENTHPTNGEIVKVLDYRQFPIGNNYNHSPLLQTEHRQPESTRNGVVGNDGFFSPTPSRYDALVYPKTFGQSLQNNARQIFDKLLPETTAERLQEILDEIAGQTKPVTSPLGLLTVLCRKEAAGELICVTAPLAKQNRERQAAWAAAYENQAQQPAPKREGRRTVESDAARDKAVEEMLRNLKQRRSV</sequence>
<comment type="caution">
    <text evidence="2">The sequence shown here is derived from an EMBL/GenBank/DDBJ whole genome shotgun (WGS) entry which is preliminary data.</text>
</comment>
<dbReference type="RefSeq" id="WP_007341122.1">
    <property type="nucleotide sequence ID" value="NZ_GL878494.1"/>
</dbReference>
<dbReference type="Proteomes" id="UP000004105">
    <property type="component" value="Unassembled WGS sequence"/>
</dbReference>
<evidence type="ECO:0000313" key="3">
    <source>
        <dbReference type="Proteomes" id="UP000004105"/>
    </source>
</evidence>
<organism evidence="2 3">
    <name type="scientific">Neisseria bacilliformis ATCC BAA-1200</name>
    <dbReference type="NCBI Taxonomy" id="888742"/>
    <lineage>
        <taxon>Bacteria</taxon>
        <taxon>Pseudomonadati</taxon>
        <taxon>Pseudomonadota</taxon>
        <taxon>Betaproteobacteria</taxon>
        <taxon>Neisseriales</taxon>
        <taxon>Neisseriaceae</taxon>
        <taxon>Neisseria</taxon>
    </lineage>
</organism>
<feature type="region of interest" description="Disordered" evidence="1">
    <location>
        <begin position="318"/>
        <end position="348"/>
    </location>
</feature>
<reference evidence="2 3" key="1">
    <citation type="submission" date="2011-02" db="EMBL/GenBank/DDBJ databases">
        <authorList>
            <person name="Muzny D."/>
            <person name="Qin X."/>
            <person name="Deng J."/>
            <person name="Jiang H."/>
            <person name="Liu Y."/>
            <person name="Qu J."/>
            <person name="Song X.-Z."/>
            <person name="Zhang L."/>
            <person name="Thornton R."/>
            <person name="Coyle M."/>
            <person name="Francisco L."/>
            <person name="Jackson L."/>
            <person name="Javaid M."/>
            <person name="Korchina V."/>
            <person name="Kovar C."/>
            <person name="Mata R."/>
            <person name="Mathew T."/>
            <person name="Ngo R."/>
            <person name="Nguyen L."/>
            <person name="Nguyen N."/>
            <person name="Okwuonu G."/>
            <person name="Ongeri F."/>
            <person name="Pham C."/>
            <person name="Simmons D."/>
            <person name="Wilczek-Boney K."/>
            <person name="Hale W."/>
            <person name="Jakkamsetti A."/>
            <person name="Pham P."/>
            <person name="Ruth R."/>
            <person name="San Lucas F."/>
            <person name="Warren J."/>
            <person name="Zhang J."/>
            <person name="Zhao Z."/>
            <person name="Zhou C."/>
            <person name="Zhu D."/>
            <person name="Lee S."/>
            <person name="Bess C."/>
            <person name="Blankenburg K."/>
            <person name="Forbes L."/>
            <person name="Fu Q."/>
            <person name="Gubbala S."/>
            <person name="Hirani K."/>
            <person name="Jayaseelan J.C."/>
            <person name="Lara F."/>
            <person name="Munidasa M."/>
            <person name="Palculict T."/>
            <person name="Patil S."/>
            <person name="Pu L.-L."/>
            <person name="Saada N."/>
            <person name="Tang L."/>
            <person name="Weissenberger G."/>
            <person name="Zhu Y."/>
            <person name="Hemphill L."/>
            <person name="Shang Y."/>
            <person name="Youmans B."/>
            <person name="Ayvaz T."/>
            <person name="Ross M."/>
            <person name="Santibanez J."/>
            <person name="Aqrawi P."/>
            <person name="Gross S."/>
            <person name="Joshi V."/>
            <person name="Fowler G."/>
            <person name="Nazareth L."/>
            <person name="Reid J."/>
            <person name="Worley K."/>
            <person name="Petrosino J."/>
            <person name="Highlander S."/>
            <person name="Gibbs R."/>
        </authorList>
    </citation>
    <scope>NUCLEOTIDE SEQUENCE [LARGE SCALE GENOMIC DNA]</scope>
    <source>
        <strain evidence="2 3">ATCC BAA-1200</strain>
    </source>
</reference>
<feature type="compositionally biased region" description="Polar residues" evidence="1">
    <location>
        <begin position="323"/>
        <end position="348"/>
    </location>
</feature>
<evidence type="ECO:0000256" key="1">
    <source>
        <dbReference type="SAM" id="MobiDB-lite"/>
    </source>
</evidence>
<dbReference type="AlphaFoldDB" id="F2B8U2"/>
<dbReference type="EMBL" id="AFAY01000003">
    <property type="protein sequence ID" value="EGF12127.1"/>
    <property type="molecule type" value="Genomic_DNA"/>
</dbReference>
<accession>F2B8U2</accession>
<dbReference type="OrthoDB" id="9181458at2"/>
<keyword evidence="3" id="KW-1185">Reference proteome</keyword>
<evidence type="ECO:0000313" key="2">
    <source>
        <dbReference type="EMBL" id="EGF12127.1"/>
    </source>
</evidence>
<proteinExistence type="predicted"/>
<protein>
    <submittedName>
        <fullName evidence="2">Yfd like protein</fullName>
    </submittedName>
</protein>
<dbReference type="HOGENOM" id="CLU_539486_0_0_4"/>
<feature type="region of interest" description="Disordered" evidence="1">
    <location>
        <begin position="488"/>
        <end position="516"/>
    </location>
</feature>
<gene>
    <name evidence="2" type="ORF">HMPREF9123_0107</name>
</gene>
<name>F2B8U2_9NEIS</name>
<feature type="compositionally biased region" description="Basic and acidic residues" evidence="1">
    <location>
        <begin position="499"/>
        <end position="516"/>
    </location>
</feature>